<dbReference type="Proteomes" id="UP000663874">
    <property type="component" value="Unassembled WGS sequence"/>
</dbReference>
<feature type="compositionally biased region" description="Low complexity" evidence="2">
    <location>
        <begin position="332"/>
        <end position="343"/>
    </location>
</feature>
<dbReference type="Proteomes" id="UP000663889">
    <property type="component" value="Unassembled WGS sequence"/>
</dbReference>
<organism evidence="3 5">
    <name type="scientific">Rotaria sordida</name>
    <dbReference type="NCBI Taxonomy" id="392033"/>
    <lineage>
        <taxon>Eukaryota</taxon>
        <taxon>Metazoa</taxon>
        <taxon>Spiralia</taxon>
        <taxon>Gnathifera</taxon>
        <taxon>Rotifera</taxon>
        <taxon>Eurotatoria</taxon>
        <taxon>Bdelloidea</taxon>
        <taxon>Philodinida</taxon>
        <taxon>Philodinidae</taxon>
        <taxon>Rotaria</taxon>
    </lineage>
</organism>
<name>A0A813VQR6_9BILA</name>
<dbReference type="EMBL" id="CAJOBE010003839">
    <property type="protein sequence ID" value="CAF3903380.1"/>
    <property type="molecule type" value="Genomic_DNA"/>
</dbReference>
<protein>
    <submittedName>
        <fullName evidence="3">Uncharacterized protein</fullName>
    </submittedName>
</protein>
<gene>
    <name evidence="4" type="ORF">FNK824_LOCUS20699</name>
    <name evidence="3" type="ORF">SEV965_LOCUS2812</name>
</gene>
<comment type="caution">
    <text evidence="3">The sequence shown here is derived from an EMBL/GenBank/DDBJ whole genome shotgun (WGS) entry which is preliminary data.</text>
</comment>
<evidence type="ECO:0000256" key="2">
    <source>
        <dbReference type="SAM" id="MobiDB-lite"/>
    </source>
</evidence>
<proteinExistence type="predicted"/>
<feature type="region of interest" description="Disordered" evidence="2">
    <location>
        <begin position="332"/>
        <end position="390"/>
    </location>
</feature>
<evidence type="ECO:0000313" key="4">
    <source>
        <dbReference type="EMBL" id="CAF3903380.1"/>
    </source>
</evidence>
<keyword evidence="1" id="KW-0175">Coiled coil</keyword>
<feature type="coiled-coil region" evidence="1">
    <location>
        <begin position="167"/>
        <end position="250"/>
    </location>
</feature>
<evidence type="ECO:0000313" key="5">
    <source>
        <dbReference type="Proteomes" id="UP000663889"/>
    </source>
</evidence>
<reference evidence="3" key="1">
    <citation type="submission" date="2021-02" db="EMBL/GenBank/DDBJ databases">
        <authorList>
            <person name="Nowell W R."/>
        </authorList>
    </citation>
    <scope>NUCLEOTIDE SEQUENCE</scope>
</reference>
<evidence type="ECO:0000256" key="1">
    <source>
        <dbReference type="SAM" id="Coils"/>
    </source>
</evidence>
<dbReference type="EMBL" id="CAJNOU010000067">
    <property type="protein sequence ID" value="CAF0845126.1"/>
    <property type="molecule type" value="Genomic_DNA"/>
</dbReference>
<dbReference type="AlphaFoldDB" id="A0A813VQR6"/>
<accession>A0A813VQR6</accession>
<feature type="compositionally biased region" description="Polar residues" evidence="2">
    <location>
        <begin position="376"/>
        <end position="390"/>
    </location>
</feature>
<sequence>MQRTATKNLMACVGYTSNLTTRSLAIDNKNHKTLRKYSGKSFFYAKNYKSILDCLDGGYQISMDLIEYMQDYSNLLQEHINRLNSYSRKWKSKIKQQSVLSSYNTTKRAQLETVRTPNRHAELLQNQHDVIQNIIVTYRTQVEQMYPNERFSTSHKHYRTDTKKNLFKAAYSSLSELSNKLEQLREQQEIAQNALDDANAQYENLCSDEIISKNKMTNAKEKQKKRKDKLGEIKREIVRTEEEYNQEQEIYRVRATKIYEECRILEQERLDLIGETLIKFSEIAFSSEYLTEQDEIYEDLMSKLQTQRNSIKDLDFWAQTYGVYDSTTSLSSQISHNESISSETTTQKAKKSHKSEMTNTTTIEGSVIEDEEEQSQAHSTTTNAMALNQV</sequence>
<dbReference type="Gene3D" id="1.20.1270.60">
    <property type="entry name" value="Arfaptin homology (AH) domain/BAR domain"/>
    <property type="match status" value="1"/>
</dbReference>
<dbReference type="InterPro" id="IPR027267">
    <property type="entry name" value="AH/BAR_dom_sf"/>
</dbReference>
<evidence type="ECO:0000313" key="3">
    <source>
        <dbReference type="EMBL" id="CAF0845126.1"/>
    </source>
</evidence>
<dbReference type="SUPFAM" id="SSF103657">
    <property type="entry name" value="BAR/IMD domain-like"/>
    <property type="match status" value="1"/>
</dbReference>